<accession>A0ABV6YKK5</accession>
<organism evidence="1 2">
    <name type="scientific">Eiseniibacteriota bacterium</name>
    <dbReference type="NCBI Taxonomy" id="2212470"/>
    <lineage>
        <taxon>Bacteria</taxon>
        <taxon>Candidatus Eiseniibacteriota</taxon>
    </lineage>
</organism>
<protein>
    <submittedName>
        <fullName evidence="1">Uncharacterized protein</fullName>
    </submittedName>
</protein>
<evidence type="ECO:0000313" key="2">
    <source>
        <dbReference type="Proteomes" id="UP001593833"/>
    </source>
</evidence>
<sequence>MLDPRSNVLANLYWILPPLWDRRVVGATLFLYLLAALVSGAVHAEVDLAQMHERTAGTLQEMKSHQAEDVLECIAEAVDSFNLVARHMLSAPPGEEDQYLDELIAFYEETAARFRNVDKNSKDVLKEIDERGSELGDIMRAARGERDRVRAEILTLNSVPLATDPDMQLAERQQRESLRRLYEQQLATLRVWIEKYDRILESGGDIRVAVKRLLHVLQLSIPIYEQSAITLRMNRDLRDAQYLFEAPGQIQSLTNDVIATWTATEDMISKALEDLESAGQTIP</sequence>
<evidence type="ECO:0000313" key="1">
    <source>
        <dbReference type="EMBL" id="MFC1572671.1"/>
    </source>
</evidence>
<gene>
    <name evidence="1" type="ORF">ACFL6M_03630</name>
</gene>
<name>A0ABV6YKK5_UNCEI</name>
<dbReference type="Proteomes" id="UP001593833">
    <property type="component" value="Unassembled WGS sequence"/>
</dbReference>
<reference evidence="1 2" key="1">
    <citation type="submission" date="2024-09" db="EMBL/GenBank/DDBJ databases">
        <authorList>
            <person name="D'Angelo T."/>
        </authorList>
    </citation>
    <scope>NUCLEOTIDE SEQUENCE [LARGE SCALE GENOMIC DNA]</scope>
    <source>
        <strain evidence="1">SAG AM-320-E07</strain>
    </source>
</reference>
<dbReference type="EMBL" id="JBHPKH010000028">
    <property type="protein sequence ID" value="MFC1572671.1"/>
    <property type="molecule type" value="Genomic_DNA"/>
</dbReference>
<proteinExistence type="predicted"/>
<comment type="caution">
    <text evidence="1">The sequence shown here is derived from an EMBL/GenBank/DDBJ whole genome shotgun (WGS) entry which is preliminary data.</text>
</comment>
<keyword evidence="2" id="KW-1185">Reference proteome</keyword>